<name>A0ABQ3A1J6_9ACTN</name>
<proteinExistence type="predicted"/>
<feature type="compositionally biased region" description="Basic and acidic residues" evidence="1">
    <location>
        <begin position="117"/>
        <end position="136"/>
    </location>
</feature>
<gene>
    <name evidence="2" type="ORF">GCM10010326_23980</name>
</gene>
<dbReference type="Proteomes" id="UP000600946">
    <property type="component" value="Unassembled WGS sequence"/>
</dbReference>
<sequence length="172" mass="18101">MPRVPRARTRGFASVVVMTPFPSARTACGRRPLAARWFTAPLIALALLGTGAGSSHAAPSDDTEQSQYVQNEDEPAFTDPSARGDELPPYDARDAQQAVDDMVMDEREDADGQHCPPQRDEDGQVEWDRWGPHRDAAYPATGGDDGSGADSGSDSGAGSGSGSADDEPDIVG</sequence>
<keyword evidence="3" id="KW-1185">Reference proteome</keyword>
<accession>A0ABQ3A1J6</accession>
<organism evidence="2 3">
    <name type="scientific">Streptomyces xanthochromogenes</name>
    <dbReference type="NCBI Taxonomy" id="67384"/>
    <lineage>
        <taxon>Bacteria</taxon>
        <taxon>Bacillati</taxon>
        <taxon>Actinomycetota</taxon>
        <taxon>Actinomycetes</taxon>
        <taxon>Kitasatosporales</taxon>
        <taxon>Streptomycetaceae</taxon>
        <taxon>Streptomyces</taxon>
    </lineage>
</organism>
<feature type="compositionally biased region" description="Basic and acidic residues" evidence="1">
    <location>
        <begin position="82"/>
        <end position="94"/>
    </location>
</feature>
<dbReference type="EMBL" id="BMUU01000003">
    <property type="protein sequence ID" value="GGY29357.1"/>
    <property type="molecule type" value="Genomic_DNA"/>
</dbReference>
<reference evidence="3" key="1">
    <citation type="journal article" date="2019" name="Int. J. Syst. Evol. Microbiol.">
        <title>The Global Catalogue of Microorganisms (GCM) 10K type strain sequencing project: providing services to taxonomists for standard genome sequencing and annotation.</title>
        <authorList>
            <consortium name="The Broad Institute Genomics Platform"/>
            <consortium name="The Broad Institute Genome Sequencing Center for Infectious Disease"/>
            <person name="Wu L."/>
            <person name="Ma J."/>
        </authorList>
    </citation>
    <scope>NUCLEOTIDE SEQUENCE [LARGE SCALE GENOMIC DNA]</scope>
    <source>
        <strain evidence="3">JCM 4594</strain>
    </source>
</reference>
<feature type="region of interest" description="Disordered" evidence="1">
    <location>
        <begin position="51"/>
        <end position="172"/>
    </location>
</feature>
<evidence type="ECO:0000313" key="2">
    <source>
        <dbReference type="EMBL" id="GGY29357.1"/>
    </source>
</evidence>
<protein>
    <submittedName>
        <fullName evidence="2">Uncharacterized protein</fullName>
    </submittedName>
</protein>
<comment type="caution">
    <text evidence="2">The sequence shown here is derived from an EMBL/GenBank/DDBJ whole genome shotgun (WGS) entry which is preliminary data.</text>
</comment>
<evidence type="ECO:0000256" key="1">
    <source>
        <dbReference type="SAM" id="MobiDB-lite"/>
    </source>
</evidence>
<evidence type="ECO:0000313" key="3">
    <source>
        <dbReference type="Proteomes" id="UP000600946"/>
    </source>
</evidence>